<dbReference type="GO" id="GO:0016874">
    <property type="term" value="F:ligase activity"/>
    <property type="evidence" value="ECO:0007669"/>
    <property type="project" value="UniProtKB-KW"/>
</dbReference>
<dbReference type="AlphaFoldDB" id="A0A210QEJ4"/>
<gene>
    <name evidence="2" type="ORF">KP79_PYT07129</name>
</gene>
<dbReference type="Pfam" id="PF03133">
    <property type="entry name" value="TTL"/>
    <property type="match status" value="1"/>
</dbReference>
<sequence length="639" mass="74897">MSGVSPNGEEIDEHLKKFLEQHANQLQASGVPSIYWQSLFVKLKEDIYDAGESFKMLCYEMESDDEETDETKDVGDDGEEEIPNYKWMIEATKDVQKDDSNSIFLIDHAWSYRLEEARQHLQTIPGLLQRMASLMAVSVNGRSNPQIEDDILTEMWKFNQTYSFGNFERGDKNAMPVWYVMDEFGSRIQHSESSNCRTVPFFWTTTKMAYTLMWLTEDVENGDEITRDYIENEEDGDIKKARLLAWEPCDMKAVSYKQEEPEMEYFVKYSMTGTSPNFDKPFPGLPKDRNVRIFVEYSSLKDHLTDKRFEIVETEEEADVIWTFKSWKDFKKLSEEMPGKMINQFPSESVMTVKDLLAVVCRRVSKEEEDPDTLERNPDWLPITYNLKTELHKFASYFQHREEKGLDNHWICKPWNLARGLDMHITNNINYITRLPDSGPKVACKYVEDPVLFFREEVGNVKFDIRYVVLLSSVKPLKLFVYRVFWLRFANKPFSMDHFDEYEKHFTVMNYVEGGINLKQIHYDDFIPMFEAQYPAFAWDGVEESIFQMLREMFEGATALPAPQGIGHNPQSRAMYAVDLLLRWSTDKNGVKVIRPVLCEVNFMPDCDRAVKYHPFFSNDVFSTLFLDDPESKYVTQLL</sequence>
<keyword evidence="2" id="KW-0436">Ligase</keyword>
<keyword evidence="3" id="KW-1185">Reference proteome</keyword>
<dbReference type="Pfam" id="PF25556">
    <property type="entry name" value="SET_TTL"/>
    <property type="match status" value="1"/>
</dbReference>
<dbReference type="GO" id="GO:0005737">
    <property type="term" value="C:cytoplasm"/>
    <property type="evidence" value="ECO:0007669"/>
    <property type="project" value="TreeGrafter"/>
</dbReference>
<evidence type="ECO:0000313" key="3">
    <source>
        <dbReference type="Proteomes" id="UP000242188"/>
    </source>
</evidence>
<name>A0A210QEJ4_MIZYE</name>
<reference evidence="2 3" key="1">
    <citation type="journal article" date="2017" name="Nat. Ecol. Evol.">
        <title>Scallop genome provides insights into evolution of bilaterian karyotype and development.</title>
        <authorList>
            <person name="Wang S."/>
            <person name="Zhang J."/>
            <person name="Jiao W."/>
            <person name="Li J."/>
            <person name="Xun X."/>
            <person name="Sun Y."/>
            <person name="Guo X."/>
            <person name="Huan P."/>
            <person name="Dong B."/>
            <person name="Zhang L."/>
            <person name="Hu X."/>
            <person name="Sun X."/>
            <person name="Wang J."/>
            <person name="Zhao C."/>
            <person name="Wang Y."/>
            <person name="Wang D."/>
            <person name="Huang X."/>
            <person name="Wang R."/>
            <person name="Lv J."/>
            <person name="Li Y."/>
            <person name="Zhang Z."/>
            <person name="Liu B."/>
            <person name="Lu W."/>
            <person name="Hui Y."/>
            <person name="Liang J."/>
            <person name="Zhou Z."/>
            <person name="Hou R."/>
            <person name="Li X."/>
            <person name="Liu Y."/>
            <person name="Li H."/>
            <person name="Ning X."/>
            <person name="Lin Y."/>
            <person name="Zhao L."/>
            <person name="Xing Q."/>
            <person name="Dou J."/>
            <person name="Li Y."/>
            <person name="Mao J."/>
            <person name="Guo H."/>
            <person name="Dou H."/>
            <person name="Li T."/>
            <person name="Mu C."/>
            <person name="Jiang W."/>
            <person name="Fu Q."/>
            <person name="Fu X."/>
            <person name="Miao Y."/>
            <person name="Liu J."/>
            <person name="Yu Q."/>
            <person name="Li R."/>
            <person name="Liao H."/>
            <person name="Li X."/>
            <person name="Kong Y."/>
            <person name="Jiang Z."/>
            <person name="Chourrout D."/>
            <person name="Li R."/>
            <person name="Bao Z."/>
        </authorList>
    </citation>
    <scope>NUCLEOTIDE SEQUENCE [LARGE SCALE GENOMIC DNA]</scope>
    <source>
        <strain evidence="2 3">PY_sf001</strain>
    </source>
</reference>
<accession>A0A210QEJ4</accession>
<dbReference type="InterPro" id="IPR027749">
    <property type="entry name" value="TTLL12"/>
</dbReference>
<comment type="caution">
    <text evidence="2">The sequence shown here is derived from an EMBL/GenBank/DDBJ whole genome shotgun (WGS) entry which is preliminary data.</text>
</comment>
<dbReference type="OrthoDB" id="60477at2759"/>
<dbReference type="EMBL" id="NEDP02004030">
    <property type="protein sequence ID" value="OWF47118.1"/>
    <property type="molecule type" value="Genomic_DNA"/>
</dbReference>
<evidence type="ECO:0000259" key="1">
    <source>
        <dbReference type="Pfam" id="PF25556"/>
    </source>
</evidence>
<evidence type="ECO:0000313" key="2">
    <source>
        <dbReference type="EMBL" id="OWF47118.1"/>
    </source>
</evidence>
<dbReference type="SUPFAM" id="SSF82199">
    <property type="entry name" value="SET domain"/>
    <property type="match status" value="1"/>
</dbReference>
<dbReference type="Gene3D" id="3.30.470.20">
    <property type="entry name" value="ATP-grasp fold, B domain"/>
    <property type="match status" value="1"/>
</dbReference>
<dbReference type="InterPro" id="IPR004344">
    <property type="entry name" value="TTL/TTLL_fam"/>
</dbReference>
<dbReference type="Proteomes" id="UP000242188">
    <property type="component" value="Unassembled WGS sequence"/>
</dbReference>
<dbReference type="InterPro" id="IPR046341">
    <property type="entry name" value="SET_dom_sf"/>
</dbReference>
<dbReference type="InterPro" id="IPR057954">
    <property type="entry name" value="SET_TTL12"/>
</dbReference>
<protein>
    <submittedName>
        <fullName evidence="2">Tubulin--tyrosine ligase-like protein 12</fullName>
    </submittedName>
</protein>
<dbReference type="PANTHER" id="PTHR46088">
    <property type="entry name" value="TUBULIN--TYROSINE LIGASE-LIKE PROTEIN 12"/>
    <property type="match status" value="1"/>
</dbReference>
<organism evidence="2 3">
    <name type="scientific">Mizuhopecten yessoensis</name>
    <name type="common">Japanese scallop</name>
    <name type="synonym">Patinopecten yessoensis</name>
    <dbReference type="NCBI Taxonomy" id="6573"/>
    <lineage>
        <taxon>Eukaryota</taxon>
        <taxon>Metazoa</taxon>
        <taxon>Spiralia</taxon>
        <taxon>Lophotrochozoa</taxon>
        <taxon>Mollusca</taxon>
        <taxon>Bivalvia</taxon>
        <taxon>Autobranchia</taxon>
        <taxon>Pteriomorphia</taxon>
        <taxon>Pectinida</taxon>
        <taxon>Pectinoidea</taxon>
        <taxon>Pectinidae</taxon>
        <taxon>Mizuhopecten</taxon>
    </lineage>
</organism>
<proteinExistence type="predicted"/>
<feature type="domain" description="Tubulin--tyrosine ligase-like protein 12 SET-like" evidence="1">
    <location>
        <begin position="84"/>
        <end position="250"/>
    </location>
</feature>
<dbReference type="PANTHER" id="PTHR46088:SF1">
    <property type="entry name" value="TUBULIN--TYROSINE LIGASE-LIKE PROTEIN 12"/>
    <property type="match status" value="1"/>
</dbReference>
<dbReference type="PROSITE" id="PS51221">
    <property type="entry name" value="TTL"/>
    <property type="match status" value="1"/>
</dbReference>
<dbReference type="STRING" id="6573.A0A210QEJ4"/>